<protein>
    <recommendedName>
        <fullName evidence="2">F-box domain-containing protein</fullName>
    </recommendedName>
</protein>
<feature type="compositionally biased region" description="Polar residues" evidence="1">
    <location>
        <begin position="39"/>
        <end position="53"/>
    </location>
</feature>
<dbReference type="RefSeq" id="XP_067918330.1">
    <property type="nucleotide sequence ID" value="XM_068069695.1"/>
</dbReference>
<feature type="region of interest" description="Disordered" evidence="1">
    <location>
        <begin position="1"/>
        <end position="74"/>
    </location>
</feature>
<evidence type="ECO:0000256" key="1">
    <source>
        <dbReference type="SAM" id="MobiDB-lite"/>
    </source>
</evidence>
<dbReference type="EMBL" id="MIGC01005777">
    <property type="protein sequence ID" value="PHJ16604.1"/>
    <property type="molecule type" value="Genomic_DNA"/>
</dbReference>
<dbReference type="SUPFAM" id="SSF81383">
    <property type="entry name" value="F-box domain"/>
    <property type="match status" value="1"/>
</dbReference>
<feature type="domain" description="F-box" evidence="2">
    <location>
        <begin position="78"/>
        <end position="116"/>
    </location>
</feature>
<comment type="caution">
    <text evidence="3">The sequence shown here is derived from an EMBL/GenBank/DDBJ whole genome shotgun (WGS) entry which is preliminary data.</text>
</comment>
<dbReference type="Pfam" id="PF12937">
    <property type="entry name" value="F-box-like"/>
    <property type="match status" value="1"/>
</dbReference>
<dbReference type="InterPro" id="IPR032675">
    <property type="entry name" value="LRR_dom_sf"/>
</dbReference>
<dbReference type="Proteomes" id="UP000221165">
    <property type="component" value="Unassembled WGS sequence"/>
</dbReference>
<dbReference type="AlphaFoldDB" id="A0A2C6KJL6"/>
<organism evidence="3 4">
    <name type="scientific">Cystoisospora suis</name>
    <dbReference type="NCBI Taxonomy" id="483139"/>
    <lineage>
        <taxon>Eukaryota</taxon>
        <taxon>Sar</taxon>
        <taxon>Alveolata</taxon>
        <taxon>Apicomplexa</taxon>
        <taxon>Conoidasida</taxon>
        <taxon>Coccidia</taxon>
        <taxon>Eucoccidiorida</taxon>
        <taxon>Eimeriorina</taxon>
        <taxon>Sarcocystidae</taxon>
        <taxon>Cystoisospora</taxon>
    </lineage>
</organism>
<dbReference type="SMART" id="SM00256">
    <property type="entry name" value="FBOX"/>
    <property type="match status" value="1"/>
</dbReference>
<dbReference type="InterPro" id="IPR036047">
    <property type="entry name" value="F-box-like_dom_sf"/>
</dbReference>
<proteinExistence type="predicted"/>
<evidence type="ECO:0000259" key="2">
    <source>
        <dbReference type="SMART" id="SM00256"/>
    </source>
</evidence>
<sequence>MNVTDPHGRSTVSRPFATPSTGEKTRQFRATACGAGSGLNRSSLQGQQNSNPMRRNVLPASTSPSSDSPGHSAALQQPEVVAQLLECLPWRDRRTLARVCRSWSEAADQNSSWRDVDATFTDGKTALLRLASSGRQRLCNRFPGRLTQTTLPFRQRLPPFLWISRLQLSVYSSQQAAELLSLLLFPGTKSKRSGSRRARTQAGHFNAAEDGFSAQEADSPPSFSLPLLQRLDLYRGLGPPDSCIFRIETPVHILTALPSPTPTQHLPETLGVETFCDASTVCGSSPCTSSTGTGPSSPTRSVPLSPPWSAAQGHVVDSPVFSGFPSGSSRRDSVSSMSEIALPESRVVCQSLSPQTSSSEAVASLSDRPSYGCSSCLSGAALSESGFGGPASQTPPLLSAPSTSPVGILPQAWVPARHSRLCPPELEVDMRAQCAQPADSKDASSLCSSRLDEETPGLASLAFLECLVLEVPLPAVLLQGLCGRLPRLRHLCVTQLMPNSHVRGQARGSVSFETEETEDLERIHALEDFIRTLPPQQLRTLCVNFSCVSTPSKLFGAGGHDVSQGEEEFLDEEPLEGELWGEVVQRAQKAAALSPASLSSDCEGLRGGRSGRGRLNFLEEDGDDLMELLAEKHHESLQYLWFADIPASYAKLHKFLARCRQLSSWHLAGWAALMAAAGGLS</sequence>
<dbReference type="OrthoDB" id="330133at2759"/>
<feature type="compositionally biased region" description="Polar residues" evidence="1">
    <location>
        <begin position="10"/>
        <end position="22"/>
    </location>
</feature>
<evidence type="ECO:0000313" key="3">
    <source>
        <dbReference type="EMBL" id="PHJ16604.1"/>
    </source>
</evidence>
<dbReference type="GeneID" id="94432906"/>
<feature type="region of interest" description="Disordered" evidence="1">
    <location>
        <begin position="286"/>
        <end position="309"/>
    </location>
</feature>
<accession>A0A2C6KJL6</accession>
<feature type="compositionally biased region" description="Low complexity" evidence="1">
    <location>
        <begin position="286"/>
        <end position="303"/>
    </location>
</feature>
<dbReference type="Gene3D" id="3.80.10.10">
    <property type="entry name" value="Ribonuclease Inhibitor"/>
    <property type="match status" value="1"/>
</dbReference>
<name>A0A2C6KJL6_9APIC</name>
<reference evidence="3 4" key="1">
    <citation type="journal article" date="2017" name="Int. J. Parasitol.">
        <title>The genome of the protozoan parasite Cystoisospora suis and a reverse vaccinology approach to identify vaccine candidates.</title>
        <authorList>
            <person name="Palmieri N."/>
            <person name="Shrestha A."/>
            <person name="Ruttkowski B."/>
            <person name="Beck T."/>
            <person name="Vogl C."/>
            <person name="Tomley F."/>
            <person name="Blake D.P."/>
            <person name="Joachim A."/>
        </authorList>
    </citation>
    <scope>NUCLEOTIDE SEQUENCE [LARGE SCALE GENOMIC DNA]</scope>
    <source>
        <strain evidence="3 4">Wien I</strain>
    </source>
</reference>
<feature type="compositionally biased region" description="Low complexity" evidence="1">
    <location>
        <begin position="59"/>
        <end position="74"/>
    </location>
</feature>
<evidence type="ECO:0000313" key="4">
    <source>
        <dbReference type="Proteomes" id="UP000221165"/>
    </source>
</evidence>
<keyword evidence="4" id="KW-1185">Reference proteome</keyword>
<dbReference type="InterPro" id="IPR001810">
    <property type="entry name" value="F-box_dom"/>
</dbReference>
<gene>
    <name evidence="3" type="ORF">CSUI_009581</name>
</gene>
<dbReference type="VEuPathDB" id="ToxoDB:CSUI_009581"/>